<dbReference type="EMBL" id="SACL01000004">
    <property type="protein sequence ID" value="RVT96202.1"/>
    <property type="molecule type" value="Genomic_DNA"/>
</dbReference>
<evidence type="ECO:0000313" key="2">
    <source>
        <dbReference type="Proteomes" id="UP000282957"/>
    </source>
</evidence>
<evidence type="ECO:0008006" key="3">
    <source>
        <dbReference type="Google" id="ProtNLM"/>
    </source>
</evidence>
<sequence>MADHALPMPGIIIETLAGQCPVEAEGTIDGEPFYFRSRGAHWTLGIGGEVIGDPRWQYREPYGTWPDAGYITEEQARRFIAEGAARYRAAAEVADA</sequence>
<gene>
    <name evidence="1" type="ORF">EOD42_13885</name>
</gene>
<proteinExistence type="predicted"/>
<keyword evidence="2" id="KW-1185">Reference proteome</keyword>
<dbReference type="OrthoDB" id="8383224at2"/>
<dbReference type="Proteomes" id="UP000282957">
    <property type="component" value="Unassembled WGS sequence"/>
</dbReference>
<comment type="caution">
    <text evidence="1">The sequence shown here is derived from an EMBL/GenBank/DDBJ whole genome shotgun (WGS) entry which is preliminary data.</text>
</comment>
<name>A0A437MF12_9PROT</name>
<accession>A0A437MF12</accession>
<dbReference type="RefSeq" id="WP_127788135.1">
    <property type="nucleotide sequence ID" value="NZ_SACL01000004.1"/>
</dbReference>
<organism evidence="1 2">
    <name type="scientific">Rhodovarius crocodyli</name>
    <dbReference type="NCBI Taxonomy" id="1979269"/>
    <lineage>
        <taxon>Bacteria</taxon>
        <taxon>Pseudomonadati</taxon>
        <taxon>Pseudomonadota</taxon>
        <taxon>Alphaproteobacteria</taxon>
        <taxon>Acetobacterales</taxon>
        <taxon>Roseomonadaceae</taxon>
        <taxon>Rhodovarius</taxon>
    </lineage>
</organism>
<protein>
    <recommendedName>
        <fullName evidence="3">DUF427 domain-containing protein</fullName>
    </recommendedName>
</protein>
<dbReference type="AlphaFoldDB" id="A0A437MF12"/>
<evidence type="ECO:0000313" key="1">
    <source>
        <dbReference type="EMBL" id="RVT96202.1"/>
    </source>
</evidence>
<reference evidence="1 2" key="1">
    <citation type="submission" date="2019-01" db="EMBL/GenBank/DDBJ databases">
        <authorList>
            <person name="Chen W.-M."/>
        </authorList>
    </citation>
    <scope>NUCLEOTIDE SEQUENCE [LARGE SCALE GENOMIC DNA]</scope>
    <source>
        <strain evidence="1 2">CCP-6</strain>
    </source>
</reference>